<evidence type="ECO:0000256" key="9">
    <source>
        <dbReference type="SAM" id="MobiDB-lite"/>
    </source>
</evidence>
<keyword evidence="5" id="KW-0811">Translocation</keyword>
<evidence type="ECO:0000256" key="4">
    <source>
        <dbReference type="ARBA" id="ARBA00023002"/>
    </source>
</evidence>
<evidence type="ECO:0000313" key="12">
    <source>
        <dbReference type="Proteomes" id="UP000230750"/>
    </source>
</evidence>
<keyword evidence="6" id="KW-0496">Mitochondrion</keyword>
<keyword evidence="8" id="KW-0676">Redox-active center</keyword>
<evidence type="ECO:0000256" key="8">
    <source>
        <dbReference type="ARBA" id="ARBA00023284"/>
    </source>
</evidence>
<evidence type="ECO:0000256" key="2">
    <source>
        <dbReference type="ARBA" id="ARBA00022448"/>
    </source>
</evidence>
<evidence type="ECO:0000256" key="6">
    <source>
        <dbReference type="ARBA" id="ARBA00023128"/>
    </source>
</evidence>
<feature type="region of interest" description="Disordered" evidence="9">
    <location>
        <begin position="102"/>
        <end position="180"/>
    </location>
</feature>
<dbReference type="OrthoDB" id="7481291at2759"/>
<reference evidence="11 12" key="1">
    <citation type="journal article" date="2017" name="PLoS Biol.">
        <title>The sea cucumber genome provides insights into morphological evolution and visceral regeneration.</title>
        <authorList>
            <person name="Zhang X."/>
            <person name="Sun L."/>
            <person name="Yuan J."/>
            <person name="Sun Y."/>
            <person name="Gao Y."/>
            <person name="Zhang L."/>
            <person name="Li S."/>
            <person name="Dai H."/>
            <person name="Hamel J.F."/>
            <person name="Liu C."/>
            <person name="Yu Y."/>
            <person name="Liu S."/>
            <person name="Lin W."/>
            <person name="Guo K."/>
            <person name="Jin S."/>
            <person name="Xu P."/>
            <person name="Storey K.B."/>
            <person name="Huan P."/>
            <person name="Zhang T."/>
            <person name="Zhou Y."/>
            <person name="Zhang J."/>
            <person name="Lin C."/>
            <person name="Li X."/>
            <person name="Xing L."/>
            <person name="Huo D."/>
            <person name="Sun M."/>
            <person name="Wang L."/>
            <person name="Mercier A."/>
            <person name="Li F."/>
            <person name="Yang H."/>
            <person name="Xiang J."/>
        </authorList>
    </citation>
    <scope>NUCLEOTIDE SEQUENCE [LARGE SCALE GENOMIC DNA]</scope>
    <source>
        <strain evidence="11">Shaxun</strain>
        <tissue evidence="11">Muscle</tissue>
    </source>
</reference>
<evidence type="ECO:0000256" key="1">
    <source>
        <dbReference type="ARBA" id="ARBA00004173"/>
    </source>
</evidence>
<feature type="compositionally biased region" description="Basic and acidic residues" evidence="9">
    <location>
        <begin position="119"/>
        <end position="167"/>
    </location>
</feature>
<dbReference type="Proteomes" id="UP000230750">
    <property type="component" value="Unassembled WGS sequence"/>
</dbReference>
<evidence type="ECO:0000313" key="11">
    <source>
        <dbReference type="EMBL" id="PIK51592.1"/>
    </source>
</evidence>
<evidence type="ECO:0000256" key="3">
    <source>
        <dbReference type="ARBA" id="ARBA00022927"/>
    </source>
</evidence>
<dbReference type="Pfam" id="PF06747">
    <property type="entry name" value="CHCH"/>
    <property type="match status" value="1"/>
</dbReference>
<evidence type="ECO:0000256" key="7">
    <source>
        <dbReference type="ARBA" id="ARBA00023157"/>
    </source>
</evidence>
<gene>
    <name evidence="11" type="ORF">BSL78_11516</name>
</gene>
<comment type="caution">
    <text evidence="11">The sequence shown here is derived from an EMBL/GenBank/DDBJ whole genome shotgun (WGS) entry which is preliminary data.</text>
</comment>
<dbReference type="InterPro" id="IPR010625">
    <property type="entry name" value="CHCH"/>
</dbReference>
<keyword evidence="3" id="KW-0653">Protein transport</keyword>
<dbReference type="Gene3D" id="1.10.287.2900">
    <property type="match status" value="1"/>
</dbReference>
<dbReference type="PANTHER" id="PTHR21622">
    <property type="entry name" value="COILED-COIL-HELIX-COILED-COIL-HELIX DOMAIN CONTAINING 4"/>
    <property type="match status" value="1"/>
</dbReference>
<proteinExistence type="predicted"/>
<dbReference type="PROSITE" id="PS51808">
    <property type="entry name" value="CHCH"/>
    <property type="match status" value="1"/>
</dbReference>
<dbReference type="GO" id="GO:0015035">
    <property type="term" value="F:protein-disulfide reductase activity"/>
    <property type="evidence" value="ECO:0007669"/>
    <property type="project" value="InterPro"/>
</dbReference>
<dbReference type="AlphaFoldDB" id="A0A2G8KUD4"/>
<dbReference type="PANTHER" id="PTHR21622:SF0">
    <property type="entry name" value="COILED-COIL-HELIX-COILED-COIL-HELIX DOMAIN CONTAINING 4"/>
    <property type="match status" value="1"/>
</dbReference>
<dbReference type="STRING" id="307972.A0A2G8KUD4"/>
<protein>
    <submittedName>
        <fullName evidence="11">Putative mitochondrial intermembrane space import and assembly protein 40-like</fullName>
    </submittedName>
</protein>
<dbReference type="GO" id="GO:0045041">
    <property type="term" value="P:protein import into mitochondrial intermembrane space"/>
    <property type="evidence" value="ECO:0007669"/>
    <property type="project" value="InterPro"/>
</dbReference>
<evidence type="ECO:0000259" key="10">
    <source>
        <dbReference type="Pfam" id="PF06747"/>
    </source>
</evidence>
<comment type="subcellular location">
    <subcellularLocation>
        <location evidence="1">Mitochondrion</location>
    </subcellularLocation>
</comment>
<dbReference type="GO" id="GO:0005758">
    <property type="term" value="C:mitochondrial intermembrane space"/>
    <property type="evidence" value="ECO:0007669"/>
    <property type="project" value="TreeGrafter"/>
</dbReference>
<sequence length="180" mass="20073">MSYCKEEGKDKIIFVTQEDHEGPVQDEIISILDDDPNEEAEGLILPSGEINWNCPCLGGMPSGPCGPEFREAFSCFHYSEADPKGSDCIEKFRDMQVCMSGYPELYPPREEEEEEEDFKSEKEKEDGAVSKEDGDDDSKTGKEKEEDGAVSKEDGDEEKQIKNDNKTVEGNTPQEEAVAS</sequence>
<evidence type="ECO:0000256" key="5">
    <source>
        <dbReference type="ARBA" id="ARBA00023010"/>
    </source>
</evidence>
<dbReference type="EMBL" id="MRZV01000364">
    <property type="protein sequence ID" value="PIK51592.1"/>
    <property type="molecule type" value="Genomic_DNA"/>
</dbReference>
<accession>A0A2G8KUD4</accession>
<dbReference type="InterPro" id="IPR039289">
    <property type="entry name" value="CHCHD4"/>
</dbReference>
<keyword evidence="4" id="KW-0560">Oxidoreductase</keyword>
<name>A0A2G8KUD4_STIJA</name>
<feature type="domain" description="CHCH" evidence="10">
    <location>
        <begin position="65"/>
        <end position="100"/>
    </location>
</feature>
<keyword evidence="7" id="KW-1015">Disulfide bond</keyword>
<keyword evidence="2" id="KW-0813">Transport</keyword>
<organism evidence="11 12">
    <name type="scientific">Stichopus japonicus</name>
    <name type="common">Sea cucumber</name>
    <dbReference type="NCBI Taxonomy" id="307972"/>
    <lineage>
        <taxon>Eukaryota</taxon>
        <taxon>Metazoa</taxon>
        <taxon>Echinodermata</taxon>
        <taxon>Eleutherozoa</taxon>
        <taxon>Echinozoa</taxon>
        <taxon>Holothuroidea</taxon>
        <taxon>Aspidochirotacea</taxon>
        <taxon>Aspidochirotida</taxon>
        <taxon>Stichopodidae</taxon>
        <taxon>Apostichopus</taxon>
    </lineage>
</organism>
<keyword evidence="12" id="KW-1185">Reference proteome</keyword>